<protein>
    <submittedName>
        <fullName evidence="1">Uncharacterized protein</fullName>
    </submittedName>
</protein>
<dbReference type="AlphaFoldDB" id="A0A0U3LAW1"/>
<dbReference type="Proteomes" id="UP000064183">
    <property type="component" value="Chromosome"/>
</dbReference>
<dbReference type="EMBL" id="CP013738">
    <property type="protein sequence ID" value="ALU92459.1"/>
    <property type="molecule type" value="Genomic_DNA"/>
</dbReference>
<gene>
    <name evidence="1" type="ORF">WQO_03280</name>
</gene>
<evidence type="ECO:0000313" key="1">
    <source>
        <dbReference type="EMBL" id="ALU92459.1"/>
    </source>
</evidence>
<dbReference type="KEGG" id="sgb:WQO_03280"/>
<proteinExistence type="predicted"/>
<sequence>MEDRPFDLVTSFQGCCVSMSSALEVSFSASAIALSYESAPDPTEAKVPMSASRSVYRIDTYRDPRSL</sequence>
<name>A0A0U3LAW1_STRGL</name>
<organism evidence="1 2">
    <name type="scientific">Streptomyces globisporus C-1027</name>
    <dbReference type="NCBI Taxonomy" id="1172567"/>
    <lineage>
        <taxon>Bacteria</taxon>
        <taxon>Bacillati</taxon>
        <taxon>Actinomycetota</taxon>
        <taxon>Actinomycetes</taxon>
        <taxon>Kitasatosporales</taxon>
        <taxon>Streptomycetaceae</taxon>
        <taxon>Streptomyces</taxon>
    </lineage>
</organism>
<reference evidence="1 2" key="1">
    <citation type="journal article" date="2012" name="J. Bacteriol.">
        <title>Draft genome sequence of Streptomyces globisporus C-1027, which produces an antitumor antibiotic consisting of a nine-membered enediyne with a chromoprotein.</title>
        <authorList>
            <person name="Wang L."/>
            <person name="Wang S."/>
            <person name="He Q."/>
            <person name="Yu T."/>
            <person name="Li Q."/>
            <person name="Hong B."/>
        </authorList>
    </citation>
    <scope>NUCLEOTIDE SEQUENCE [LARGE SCALE GENOMIC DNA]</scope>
    <source>
        <strain evidence="1 2">C-1027</strain>
    </source>
</reference>
<accession>A0A0U3LAW1</accession>
<evidence type="ECO:0000313" key="2">
    <source>
        <dbReference type="Proteomes" id="UP000064183"/>
    </source>
</evidence>